<name>A0ABS4Q2N8_9PSEU</name>
<evidence type="ECO:0008006" key="5">
    <source>
        <dbReference type="Google" id="ProtNLM"/>
    </source>
</evidence>
<dbReference type="Proteomes" id="UP000741013">
    <property type="component" value="Unassembled WGS sequence"/>
</dbReference>
<feature type="transmembrane region" description="Helical" evidence="2">
    <location>
        <begin position="60"/>
        <end position="81"/>
    </location>
</feature>
<feature type="transmembrane region" description="Helical" evidence="2">
    <location>
        <begin position="130"/>
        <end position="147"/>
    </location>
</feature>
<gene>
    <name evidence="3" type="ORF">JOM49_007483</name>
</gene>
<comment type="caution">
    <text evidence="3">The sequence shown here is derived from an EMBL/GenBank/DDBJ whole genome shotgun (WGS) entry which is preliminary data.</text>
</comment>
<organism evidence="3 4">
    <name type="scientific">Amycolatopsis magusensis</name>
    <dbReference type="NCBI Taxonomy" id="882444"/>
    <lineage>
        <taxon>Bacteria</taxon>
        <taxon>Bacillati</taxon>
        <taxon>Actinomycetota</taxon>
        <taxon>Actinomycetes</taxon>
        <taxon>Pseudonocardiales</taxon>
        <taxon>Pseudonocardiaceae</taxon>
        <taxon>Amycolatopsis</taxon>
    </lineage>
</organism>
<sequence length="222" mass="23936">MARATTEKTLRPHRAGLQPVQILAGLVGLAFLVFGVVGLVRTGFGDFAGHSHGTLLGFAINPFHNVLHILSGLLGVLMATASGLARMYGWILLIAYGAVFVWGLMITGVIATNPISGMGDPLHINVADNWLHGGLALLGLIMAVLPARKVVKTEIPLDDGHDRETPAETTGETRLTDRTTGEHRLTDRTAEHEPVTDRTARTEPATAPISAPKHRRWDLRTR</sequence>
<feature type="compositionally biased region" description="Basic and acidic residues" evidence="1">
    <location>
        <begin position="174"/>
        <end position="201"/>
    </location>
</feature>
<accession>A0ABS4Q2N8</accession>
<protein>
    <recommendedName>
        <fullName evidence="5">DUF4383 domain-containing protein</fullName>
    </recommendedName>
</protein>
<evidence type="ECO:0000313" key="4">
    <source>
        <dbReference type="Proteomes" id="UP000741013"/>
    </source>
</evidence>
<feature type="transmembrane region" description="Helical" evidence="2">
    <location>
        <begin position="88"/>
        <end position="110"/>
    </location>
</feature>
<evidence type="ECO:0000313" key="3">
    <source>
        <dbReference type="EMBL" id="MBP2185957.1"/>
    </source>
</evidence>
<keyword evidence="4" id="KW-1185">Reference proteome</keyword>
<keyword evidence="2" id="KW-0812">Transmembrane</keyword>
<keyword evidence="2" id="KW-1133">Transmembrane helix</keyword>
<dbReference type="RefSeq" id="WP_209668777.1">
    <property type="nucleotide sequence ID" value="NZ_JAGGMS010000001.1"/>
</dbReference>
<proteinExistence type="predicted"/>
<feature type="transmembrane region" description="Helical" evidence="2">
    <location>
        <begin position="20"/>
        <end position="40"/>
    </location>
</feature>
<dbReference type="Pfam" id="PF14325">
    <property type="entry name" value="DUF4383"/>
    <property type="match status" value="1"/>
</dbReference>
<evidence type="ECO:0000256" key="1">
    <source>
        <dbReference type="SAM" id="MobiDB-lite"/>
    </source>
</evidence>
<evidence type="ECO:0000256" key="2">
    <source>
        <dbReference type="SAM" id="Phobius"/>
    </source>
</evidence>
<dbReference type="EMBL" id="JAGGMS010000001">
    <property type="protein sequence ID" value="MBP2185957.1"/>
    <property type="molecule type" value="Genomic_DNA"/>
</dbReference>
<reference evidence="3 4" key="1">
    <citation type="submission" date="2021-03" db="EMBL/GenBank/DDBJ databases">
        <title>Sequencing the genomes of 1000 actinobacteria strains.</title>
        <authorList>
            <person name="Klenk H.-P."/>
        </authorList>
    </citation>
    <scope>NUCLEOTIDE SEQUENCE [LARGE SCALE GENOMIC DNA]</scope>
    <source>
        <strain evidence="3 4">DSM 45510</strain>
    </source>
</reference>
<feature type="region of interest" description="Disordered" evidence="1">
    <location>
        <begin position="157"/>
        <end position="222"/>
    </location>
</feature>
<feature type="compositionally biased region" description="Basic residues" evidence="1">
    <location>
        <begin position="212"/>
        <end position="222"/>
    </location>
</feature>
<keyword evidence="2" id="KW-0472">Membrane</keyword>